<feature type="compositionally biased region" description="Basic and acidic residues" evidence="6">
    <location>
        <begin position="773"/>
        <end position="782"/>
    </location>
</feature>
<dbReference type="PANTHER" id="PTHR14152">
    <property type="entry name" value="SQUAMOUS CELL CARCINOMA ANTIGEN RECOGNISED BY CYTOTOXIC T LYMPHOCYTES"/>
    <property type="match status" value="1"/>
</dbReference>
<feature type="compositionally biased region" description="Basic residues" evidence="6">
    <location>
        <begin position="275"/>
        <end position="286"/>
    </location>
</feature>
<dbReference type="GO" id="GO:0046540">
    <property type="term" value="C:U4/U6 x U5 tri-snRNP complex"/>
    <property type="evidence" value="ECO:0007669"/>
    <property type="project" value="InterPro"/>
</dbReference>
<feature type="region of interest" description="Disordered" evidence="6">
    <location>
        <begin position="270"/>
        <end position="315"/>
    </location>
</feature>
<feature type="compositionally biased region" description="Polar residues" evidence="6">
    <location>
        <begin position="227"/>
        <end position="236"/>
    </location>
</feature>
<evidence type="ECO:0000256" key="1">
    <source>
        <dbReference type="ARBA" id="ARBA00004123"/>
    </source>
</evidence>
<reference evidence="7 8" key="1">
    <citation type="journal article" date="2019" name="Nat. Ecol. Evol.">
        <title>Megaphylogeny resolves global patterns of mushroom evolution.</title>
        <authorList>
            <person name="Varga T."/>
            <person name="Krizsan K."/>
            <person name="Foldi C."/>
            <person name="Dima B."/>
            <person name="Sanchez-Garcia M."/>
            <person name="Sanchez-Ramirez S."/>
            <person name="Szollosi G.J."/>
            <person name="Szarkandi J.G."/>
            <person name="Papp V."/>
            <person name="Albert L."/>
            <person name="Andreopoulos W."/>
            <person name="Angelini C."/>
            <person name="Antonin V."/>
            <person name="Barry K.W."/>
            <person name="Bougher N.L."/>
            <person name="Buchanan P."/>
            <person name="Buyck B."/>
            <person name="Bense V."/>
            <person name="Catcheside P."/>
            <person name="Chovatia M."/>
            <person name="Cooper J."/>
            <person name="Damon W."/>
            <person name="Desjardin D."/>
            <person name="Finy P."/>
            <person name="Geml J."/>
            <person name="Haridas S."/>
            <person name="Hughes K."/>
            <person name="Justo A."/>
            <person name="Karasinski D."/>
            <person name="Kautmanova I."/>
            <person name="Kiss B."/>
            <person name="Kocsube S."/>
            <person name="Kotiranta H."/>
            <person name="LaButti K.M."/>
            <person name="Lechner B.E."/>
            <person name="Liimatainen K."/>
            <person name="Lipzen A."/>
            <person name="Lukacs Z."/>
            <person name="Mihaltcheva S."/>
            <person name="Morgado L.N."/>
            <person name="Niskanen T."/>
            <person name="Noordeloos M.E."/>
            <person name="Ohm R.A."/>
            <person name="Ortiz-Santana B."/>
            <person name="Ovrebo C."/>
            <person name="Racz N."/>
            <person name="Riley R."/>
            <person name="Savchenko A."/>
            <person name="Shiryaev A."/>
            <person name="Soop K."/>
            <person name="Spirin V."/>
            <person name="Szebenyi C."/>
            <person name="Tomsovsky M."/>
            <person name="Tulloss R.E."/>
            <person name="Uehling J."/>
            <person name="Grigoriev I.V."/>
            <person name="Vagvolgyi C."/>
            <person name="Papp T."/>
            <person name="Martin F.M."/>
            <person name="Miettinen O."/>
            <person name="Hibbett D.S."/>
            <person name="Nagy L.G."/>
        </authorList>
    </citation>
    <scope>NUCLEOTIDE SEQUENCE [LARGE SCALE GENOMIC DNA]</scope>
    <source>
        <strain evidence="7 8">CBS 309.79</strain>
    </source>
</reference>
<dbReference type="STRING" id="1884261.A0A5C3QQB4"/>
<keyword evidence="5" id="KW-0539">Nucleus</keyword>
<dbReference type="GO" id="GO:0000481">
    <property type="term" value="P:maturation of 5S rRNA"/>
    <property type="evidence" value="ECO:0007669"/>
    <property type="project" value="TreeGrafter"/>
</dbReference>
<comment type="subcellular location">
    <subcellularLocation>
        <location evidence="1">Nucleus</location>
    </subcellularLocation>
</comment>
<comment type="similarity">
    <text evidence="2">Belongs to the SNU66/SART1 family.</text>
</comment>
<evidence type="ECO:0000256" key="3">
    <source>
        <dbReference type="ARBA" id="ARBA00022664"/>
    </source>
</evidence>
<dbReference type="InterPro" id="IPR005011">
    <property type="entry name" value="SNU66/SART1"/>
</dbReference>
<accession>A0A5C3QQB4</accession>
<keyword evidence="3" id="KW-0507">mRNA processing</keyword>
<feature type="region of interest" description="Disordered" evidence="6">
    <location>
        <begin position="20"/>
        <end position="58"/>
    </location>
</feature>
<dbReference type="Proteomes" id="UP000305067">
    <property type="component" value="Unassembled WGS sequence"/>
</dbReference>
<protein>
    <submittedName>
        <fullName evidence="7">SART-1 family-domain-containing protein</fullName>
    </submittedName>
</protein>
<feature type="region of interest" description="Disordered" evidence="6">
    <location>
        <begin position="395"/>
        <end position="448"/>
    </location>
</feature>
<feature type="region of interest" description="Disordered" evidence="6">
    <location>
        <begin position="223"/>
        <end position="248"/>
    </location>
</feature>
<evidence type="ECO:0000313" key="8">
    <source>
        <dbReference type="Proteomes" id="UP000305067"/>
    </source>
</evidence>
<dbReference type="PANTHER" id="PTHR14152:SF5">
    <property type="entry name" value="U4_U6.U5 TRI-SNRNP-ASSOCIATED PROTEIN 1"/>
    <property type="match status" value="1"/>
</dbReference>
<dbReference type="Pfam" id="PF19252">
    <property type="entry name" value="HIND"/>
    <property type="match status" value="1"/>
</dbReference>
<evidence type="ECO:0000256" key="2">
    <source>
        <dbReference type="ARBA" id="ARBA00006076"/>
    </source>
</evidence>
<dbReference type="EMBL" id="ML178819">
    <property type="protein sequence ID" value="TFL04042.1"/>
    <property type="molecule type" value="Genomic_DNA"/>
</dbReference>
<proteinExistence type="inferred from homology"/>
<name>A0A5C3QQB4_9AGAR</name>
<feature type="compositionally biased region" description="Basic and acidic residues" evidence="6">
    <location>
        <begin position="31"/>
        <end position="58"/>
    </location>
</feature>
<evidence type="ECO:0000256" key="5">
    <source>
        <dbReference type="ARBA" id="ARBA00023242"/>
    </source>
</evidence>
<keyword evidence="4" id="KW-0508">mRNA splicing</keyword>
<feature type="compositionally biased region" description="Basic and acidic residues" evidence="6">
    <location>
        <begin position="341"/>
        <end position="357"/>
    </location>
</feature>
<gene>
    <name evidence="7" type="ORF">BDV98DRAFT_563454</name>
</gene>
<feature type="compositionally biased region" description="Basic residues" evidence="6">
    <location>
        <begin position="678"/>
        <end position="687"/>
    </location>
</feature>
<dbReference type="Pfam" id="PF03343">
    <property type="entry name" value="SART-1"/>
    <property type="match status" value="1"/>
</dbReference>
<dbReference type="GO" id="GO:0045292">
    <property type="term" value="P:mRNA cis splicing, via spliceosome"/>
    <property type="evidence" value="ECO:0007669"/>
    <property type="project" value="TreeGrafter"/>
</dbReference>
<feature type="region of interest" description="Disordered" evidence="6">
    <location>
        <begin position="461"/>
        <end position="484"/>
    </location>
</feature>
<evidence type="ECO:0000313" key="7">
    <source>
        <dbReference type="EMBL" id="TFL04042.1"/>
    </source>
</evidence>
<organism evidence="7 8">
    <name type="scientific">Pterulicium gracile</name>
    <dbReference type="NCBI Taxonomy" id="1884261"/>
    <lineage>
        <taxon>Eukaryota</taxon>
        <taxon>Fungi</taxon>
        <taxon>Dikarya</taxon>
        <taxon>Basidiomycota</taxon>
        <taxon>Agaricomycotina</taxon>
        <taxon>Agaricomycetes</taxon>
        <taxon>Agaricomycetidae</taxon>
        <taxon>Agaricales</taxon>
        <taxon>Pleurotineae</taxon>
        <taxon>Pterulaceae</taxon>
        <taxon>Pterulicium</taxon>
    </lineage>
</organism>
<feature type="compositionally biased region" description="Basic and acidic residues" evidence="6">
    <location>
        <begin position="301"/>
        <end position="314"/>
    </location>
</feature>
<dbReference type="OrthoDB" id="5583at2759"/>
<evidence type="ECO:0000256" key="4">
    <source>
        <dbReference type="ARBA" id="ARBA00023187"/>
    </source>
</evidence>
<sequence>MSMEESISLEETNKIRIKLGLKPLTEDGPPADDKDKQAESNYAKQREQEAKARETKNIQDRIAKIKNKHELNAKMKGATLGDAEPAGDEDTLKWIKKSKKREKMLAKKRMEELENMDKVFQGDDYTEKDLVGLKVSHDFEEMDEGDARILTLKDSRILDNEEDELHNVEMAEDERTKKNNDLKIKKRDYTGYDDDEFAPGVAGVKRSVLSKYDEDIDGIQETGFRLGSSSAPSASAQRKKQEESAASVNKSLLSIDYDKIMISDDYLKEGDIGFKKPKTKKKRASRRAAADEPADTNGMDVDEKPIVPRERNLDDNFVDDDDLQAALTRSRRAKLHKSKKVSPEELAKKVAEQRAQEQEQSGVIKIEETDGPSLANDGLEFDETTEFVRAISYNPATIKAEPRPEPSLAAPQPSTSAVKKEEPSEDQPMTELEAGEVRIKEEEDDDDIDMAMLDDIEDALKAEDAATTNGDSSGGVGTSSEQTFSSGMASTLQILRNQGILAAPSADSTDREGVQLQRDLWLAQQRSRIAQRELQKLANRGTAKDQSTREYENRMREQQDARENLDAFKNYKPDVNIVYYDEFGRTLTPKEAWKALSHKFHGKGSGRMKTEKMLKKIAEERKMEAMQSGDTPLSMQKAFQMRQEKTGQAHFVLSVGNRGAVPQATEFLEPQPLSKGKTEKKNKKKGGSKGETSALQTLEQGFITLPAPSHVLGADNSSGMGTPMSGSPAPKPGFSRIASAVDSPASGSATPIQDGGDRTKVAFGFGTFGSKRKATEELRESPAPKSSRR</sequence>
<feature type="region of interest" description="Disordered" evidence="6">
    <location>
        <begin position="329"/>
        <end position="378"/>
    </location>
</feature>
<dbReference type="InterPro" id="IPR045347">
    <property type="entry name" value="HIND"/>
</dbReference>
<feature type="compositionally biased region" description="Low complexity" evidence="6">
    <location>
        <begin position="717"/>
        <end position="728"/>
    </location>
</feature>
<keyword evidence="8" id="KW-1185">Reference proteome</keyword>
<feature type="region of interest" description="Disordered" evidence="6">
    <location>
        <begin position="665"/>
        <end position="692"/>
    </location>
</feature>
<dbReference type="AlphaFoldDB" id="A0A5C3QQB4"/>
<feature type="compositionally biased region" description="Basic residues" evidence="6">
    <location>
        <begin position="329"/>
        <end position="340"/>
    </location>
</feature>
<evidence type="ECO:0000256" key="6">
    <source>
        <dbReference type="SAM" id="MobiDB-lite"/>
    </source>
</evidence>
<feature type="region of interest" description="Disordered" evidence="6">
    <location>
        <begin position="708"/>
        <end position="789"/>
    </location>
</feature>